<dbReference type="STRING" id="55661.A0A091FVY8"/>
<feature type="non-terminal residue" evidence="3">
    <location>
        <position position="471"/>
    </location>
</feature>
<dbReference type="Proteomes" id="UP000053760">
    <property type="component" value="Unassembled WGS sequence"/>
</dbReference>
<feature type="non-terminal residue" evidence="3">
    <location>
        <position position="1"/>
    </location>
</feature>
<dbReference type="InterPro" id="IPR040850">
    <property type="entry name" value="Knl1_RWD_C"/>
</dbReference>
<feature type="coiled-coil region" evidence="1">
    <location>
        <begin position="214"/>
        <end position="255"/>
    </location>
</feature>
<accession>A0A091FVY8</accession>
<dbReference type="GO" id="GO:0034501">
    <property type="term" value="P:protein localization to kinetochore"/>
    <property type="evidence" value="ECO:0007669"/>
    <property type="project" value="InterPro"/>
</dbReference>
<dbReference type="PANTHER" id="PTHR16520">
    <property type="entry name" value="KINETOCHORE SCAFFOLD 1"/>
    <property type="match status" value="1"/>
</dbReference>
<dbReference type="InterPro" id="IPR037388">
    <property type="entry name" value="Blinkin"/>
</dbReference>
<organism evidence="3 4">
    <name type="scientific">Cuculus canorus</name>
    <name type="common">Common cuckoo</name>
    <dbReference type="NCBI Taxonomy" id="55661"/>
    <lineage>
        <taxon>Eukaryota</taxon>
        <taxon>Metazoa</taxon>
        <taxon>Chordata</taxon>
        <taxon>Craniata</taxon>
        <taxon>Vertebrata</taxon>
        <taxon>Euteleostomi</taxon>
        <taxon>Archelosauria</taxon>
        <taxon>Archosauria</taxon>
        <taxon>Dinosauria</taxon>
        <taxon>Saurischia</taxon>
        <taxon>Theropoda</taxon>
        <taxon>Coelurosauria</taxon>
        <taxon>Aves</taxon>
        <taxon>Neognathae</taxon>
        <taxon>Neoaves</taxon>
        <taxon>Otidimorphae</taxon>
        <taxon>Cuculiformes</taxon>
        <taxon>Cuculidae</taxon>
        <taxon>Cuculus</taxon>
    </lineage>
</organism>
<dbReference type="Pfam" id="PF18210">
    <property type="entry name" value="Knl1_RWD_C"/>
    <property type="match status" value="1"/>
</dbReference>
<gene>
    <name evidence="3" type="ORF">N303_10027</name>
</gene>
<evidence type="ECO:0000259" key="2">
    <source>
        <dbReference type="Pfam" id="PF18210"/>
    </source>
</evidence>
<evidence type="ECO:0000313" key="3">
    <source>
        <dbReference type="EMBL" id="KFO73186.1"/>
    </source>
</evidence>
<dbReference type="GO" id="GO:0005634">
    <property type="term" value="C:nucleus"/>
    <property type="evidence" value="ECO:0007669"/>
    <property type="project" value="TreeGrafter"/>
</dbReference>
<dbReference type="GO" id="GO:0008608">
    <property type="term" value="P:attachment of spindle microtubules to kinetochore"/>
    <property type="evidence" value="ECO:0007669"/>
    <property type="project" value="InterPro"/>
</dbReference>
<evidence type="ECO:0000313" key="4">
    <source>
        <dbReference type="Proteomes" id="UP000053760"/>
    </source>
</evidence>
<sequence length="471" mass="54247">QKFQSGTITVGEFFTLLQVHIPIQKPRHSHVPANGGISAPPTPEDLIYSQYIYRPKLRIYEEDCQALSEKIEELKEYTTIQDQLLVNVNRSLWEVMRTCSDEELKNFGVELNKMKSYFTKESKILAHNEKATLYSKLLQSAQEQHEKLKSRMEKLDELIEEAESCLAALESVNVQQVRACFALFSHHFFPFLSELKILEAEEEELQSVLHSMGLVCLCRELLDLETQNEQMLAEMDQLREEEKRYRDLLESYKVMVSFFPLFSFTEWEIIEWSEQQAVFTFLYDSIELTVVFGPPIDGDTFGEDPSRNIVSLSFESLLDEEEAPPSSCLVQRLIFQFIESQGCWQEKCPMLQYLPQVLHDVSLVVSHCRTLGEEIEFLERWGGKFNLLKTDIDDTKVKLLFSSSTVFAKFEVTLSLSASYPSASLPFAVQKRIGNIGEEEVSAVLADVPTGHHYLRRIVSSIHQTLLQDPR</sequence>
<protein>
    <submittedName>
        <fullName evidence="3">Protein CASC5</fullName>
    </submittedName>
</protein>
<name>A0A091FVY8_CUCCA</name>
<keyword evidence="1" id="KW-0175">Coiled coil</keyword>
<evidence type="ECO:0000256" key="1">
    <source>
        <dbReference type="SAM" id="Coils"/>
    </source>
</evidence>
<dbReference type="CDD" id="cd22817">
    <property type="entry name" value="DRWD-N_Knl1"/>
    <property type="match status" value="1"/>
</dbReference>
<dbReference type="AlphaFoldDB" id="A0A091FVY8"/>
<dbReference type="PANTHER" id="PTHR16520:SF3">
    <property type="entry name" value="KINETOCHORE SCAFFOLD 1"/>
    <property type="match status" value="1"/>
</dbReference>
<feature type="coiled-coil region" evidence="1">
    <location>
        <begin position="131"/>
        <end position="175"/>
    </location>
</feature>
<feature type="domain" description="Knl1 C-terminal RWD" evidence="2">
    <location>
        <begin position="217"/>
        <end position="372"/>
    </location>
</feature>
<dbReference type="CDD" id="cd22892">
    <property type="entry name" value="DRWD-C_Knl1"/>
    <property type="match status" value="1"/>
</dbReference>
<reference evidence="3 4" key="1">
    <citation type="submission" date="2014-04" db="EMBL/GenBank/DDBJ databases">
        <title>Genome evolution of avian class.</title>
        <authorList>
            <person name="Zhang G."/>
            <person name="Li C."/>
        </authorList>
    </citation>
    <scope>NUCLEOTIDE SEQUENCE [LARGE SCALE GENOMIC DNA]</scope>
    <source>
        <strain evidence="3">BGI_N303</strain>
    </source>
</reference>
<dbReference type="EMBL" id="KL447413">
    <property type="protein sequence ID" value="KFO73186.1"/>
    <property type="molecule type" value="Genomic_DNA"/>
</dbReference>
<proteinExistence type="predicted"/>
<keyword evidence="4" id="KW-1185">Reference proteome</keyword>